<keyword evidence="8 11" id="KW-0350">Heme biosynthesis</keyword>
<comment type="catalytic activity">
    <reaction evidence="10 11">
        <text>protoporphyrinogen IX + 3 O2 = protoporphyrin IX + 3 H2O2</text>
        <dbReference type="Rhea" id="RHEA:25576"/>
        <dbReference type="ChEBI" id="CHEBI:15379"/>
        <dbReference type="ChEBI" id="CHEBI:16240"/>
        <dbReference type="ChEBI" id="CHEBI:57306"/>
        <dbReference type="ChEBI" id="CHEBI:57307"/>
        <dbReference type="EC" id="1.3.3.4"/>
    </reaction>
</comment>
<comment type="pathway">
    <text evidence="2 11">Porphyrin-containing compound metabolism; protoporphyrin-IX biosynthesis; protoporphyrin-IX from protoporphyrinogen-IX: step 1/1.</text>
</comment>
<feature type="domain" description="Amine oxidase" evidence="12">
    <location>
        <begin position="41"/>
        <end position="529"/>
    </location>
</feature>
<keyword evidence="6 11" id="KW-0274">FAD</keyword>
<comment type="subcellular location">
    <subcellularLocation>
        <location evidence="11">Mitochondrion inner membrane</location>
    </subcellularLocation>
</comment>
<dbReference type="SUPFAM" id="SSF54373">
    <property type="entry name" value="FAD-linked reductases, C-terminal domain"/>
    <property type="match status" value="1"/>
</dbReference>
<dbReference type="PANTHER" id="PTHR42923">
    <property type="entry name" value="PROTOPORPHYRINOGEN OXIDASE"/>
    <property type="match status" value="1"/>
</dbReference>
<comment type="cofactor">
    <cofactor evidence="11">
        <name>FAD</name>
        <dbReference type="ChEBI" id="CHEBI:57692"/>
    </cofactor>
    <text evidence="11">Binds 1 FAD per subunit.</text>
</comment>
<organism evidence="13 14">
    <name type="scientific">Trichodelitschia bisporula</name>
    <dbReference type="NCBI Taxonomy" id="703511"/>
    <lineage>
        <taxon>Eukaryota</taxon>
        <taxon>Fungi</taxon>
        <taxon>Dikarya</taxon>
        <taxon>Ascomycota</taxon>
        <taxon>Pezizomycotina</taxon>
        <taxon>Dothideomycetes</taxon>
        <taxon>Dothideomycetes incertae sedis</taxon>
        <taxon>Phaeotrichales</taxon>
        <taxon>Phaeotrichaceae</taxon>
        <taxon>Trichodelitschia</taxon>
    </lineage>
</organism>
<keyword evidence="9 11" id="KW-0627">Porphyrin biosynthesis</keyword>
<dbReference type="PANTHER" id="PTHR42923:SF3">
    <property type="entry name" value="PROTOPORPHYRINOGEN OXIDASE"/>
    <property type="match status" value="1"/>
</dbReference>
<comment type="function">
    <text evidence="1 11">Catalyzes the 6-electron oxidation of protoporphyrinogen-IX to form protoporphyrin-IX.</text>
</comment>
<comment type="similarity">
    <text evidence="3 11">Belongs to the protoporphyrinogen/coproporphyrinogen oxidase family. Protoporphyrinogen oxidase subfamily.</text>
</comment>
<dbReference type="InterPro" id="IPR002937">
    <property type="entry name" value="Amino_oxidase"/>
</dbReference>
<keyword evidence="5 11" id="KW-0285">Flavoprotein</keyword>
<dbReference type="Gene3D" id="3.50.50.60">
    <property type="entry name" value="FAD/NAD(P)-binding domain"/>
    <property type="match status" value="1"/>
</dbReference>
<dbReference type="SUPFAM" id="SSF51905">
    <property type="entry name" value="FAD/NAD(P)-binding domain"/>
    <property type="match status" value="1"/>
</dbReference>
<name>A0A6G1I274_9PEZI</name>
<keyword evidence="7 11" id="KW-0560">Oxidoreductase</keyword>
<evidence type="ECO:0000256" key="8">
    <source>
        <dbReference type="ARBA" id="ARBA00023133"/>
    </source>
</evidence>
<dbReference type="AlphaFoldDB" id="A0A6G1I274"/>
<evidence type="ECO:0000256" key="5">
    <source>
        <dbReference type="ARBA" id="ARBA00022630"/>
    </source>
</evidence>
<evidence type="ECO:0000256" key="6">
    <source>
        <dbReference type="ARBA" id="ARBA00022827"/>
    </source>
</evidence>
<dbReference type="EC" id="1.3.3.4" evidence="4 11"/>
<evidence type="ECO:0000256" key="2">
    <source>
        <dbReference type="ARBA" id="ARBA00005073"/>
    </source>
</evidence>
<accession>A0A6G1I274</accession>
<dbReference type="Pfam" id="PF01593">
    <property type="entry name" value="Amino_oxidase"/>
    <property type="match status" value="1"/>
</dbReference>
<sequence length="559" mass="61027">MPPLLSPLPRVAPRALRLCLGRRYLSASAPGGDFAVIGGGITGLSTAWFLYQRSQTTDQKKHRTKITLFEAADRTGGWIQSKHVDVPGGRVLFETGARTLRPTPPGGRAVATLIEELGLKDDLIFGSKDSPAAIRRWLYNGKLVELPHPKLGLLDLGMKLFTQPALKGIISGVFSEPQVSPRPDNVTDESVGSFVTRRMNKAIANNLTSAVFHGIYAGDIWQLSARSLLPSLWHGEKEYGSLVLGSPAIRTLWEEKDEALQKRLFETDAPADLVLRHNMASSSVFTLRGGLEQLSRRLEEKLLQKGVTIRKGTPVTKLEPSEDKLRVKVFTKDSAEPQTFTNVIATCPAKTLSSMLTAPSGTPLVPLLSTIPAVTVNVINLWYPDPHLLPIRGFGSLIPQTTPLEDNPCWALGIVYDSEIVQGQDSVPGTKLTVMLGGHWWDGWSEIPGEEQSIRFAKETVARQLGITAEPAAVNFSSQKECIPQYTVGHTARMAQAHHGLKRTFGDGLSVAGSSYTGVGVNDCIKAAYNNVVWNMATGLEPFTVKAKYRSINMPNPWE</sequence>
<dbReference type="UniPathway" id="UPA00251">
    <property type="reaction ID" value="UER00324"/>
</dbReference>
<evidence type="ECO:0000256" key="4">
    <source>
        <dbReference type="ARBA" id="ARBA00012867"/>
    </source>
</evidence>
<evidence type="ECO:0000256" key="1">
    <source>
        <dbReference type="ARBA" id="ARBA00002600"/>
    </source>
</evidence>
<evidence type="ECO:0000313" key="14">
    <source>
        <dbReference type="Proteomes" id="UP000799640"/>
    </source>
</evidence>
<dbReference type="GO" id="GO:0006782">
    <property type="term" value="P:protoporphyrinogen IX biosynthetic process"/>
    <property type="evidence" value="ECO:0007669"/>
    <property type="project" value="UniProtKB-UniRule"/>
</dbReference>
<dbReference type="GO" id="GO:0005743">
    <property type="term" value="C:mitochondrial inner membrane"/>
    <property type="evidence" value="ECO:0007669"/>
    <property type="project" value="UniProtKB-SubCell"/>
</dbReference>
<proteinExistence type="inferred from homology"/>
<protein>
    <recommendedName>
        <fullName evidence="4 11">Protoporphyrinogen oxidase</fullName>
        <ecNumber evidence="4 11">1.3.3.4</ecNumber>
    </recommendedName>
</protein>
<gene>
    <name evidence="13" type="ORF">EJ06DRAFT_554945</name>
</gene>
<dbReference type="InterPro" id="IPR004572">
    <property type="entry name" value="Protoporphyrinogen_oxidase"/>
</dbReference>
<evidence type="ECO:0000256" key="7">
    <source>
        <dbReference type="ARBA" id="ARBA00023002"/>
    </source>
</evidence>
<evidence type="ECO:0000256" key="10">
    <source>
        <dbReference type="ARBA" id="ARBA00047554"/>
    </source>
</evidence>
<dbReference type="Proteomes" id="UP000799640">
    <property type="component" value="Unassembled WGS sequence"/>
</dbReference>
<dbReference type="GO" id="GO:0004729">
    <property type="term" value="F:oxygen-dependent protoporphyrinogen oxidase activity"/>
    <property type="evidence" value="ECO:0007669"/>
    <property type="project" value="UniProtKB-UniRule"/>
</dbReference>
<evidence type="ECO:0000313" key="13">
    <source>
        <dbReference type="EMBL" id="KAF2402281.1"/>
    </source>
</evidence>
<keyword evidence="14" id="KW-1185">Reference proteome</keyword>
<evidence type="ECO:0000256" key="11">
    <source>
        <dbReference type="RuleBase" id="RU367069"/>
    </source>
</evidence>
<evidence type="ECO:0000256" key="9">
    <source>
        <dbReference type="ARBA" id="ARBA00023244"/>
    </source>
</evidence>
<dbReference type="NCBIfam" id="TIGR00562">
    <property type="entry name" value="proto_IX_ox"/>
    <property type="match status" value="1"/>
</dbReference>
<dbReference type="EMBL" id="ML996691">
    <property type="protein sequence ID" value="KAF2402281.1"/>
    <property type="molecule type" value="Genomic_DNA"/>
</dbReference>
<dbReference type="InterPro" id="IPR050464">
    <property type="entry name" value="Zeta_carotene_desat/Oxidored"/>
</dbReference>
<dbReference type="InterPro" id="IPR036188">
    <property type="entry name" value="FAD/NAD-bd_sf"/>
</dbReference>
<evidence type="ECO:0000259" key="12">
    <source>
        <dbReference type="Pfam" id="PF01593"/>
    </source>
</evidence>
<reference evidence="13" key="1">
    <citation type="journal article" date="2020" name="Stud. Mycol.">
        <title>101 Dothideomycetes genomes: a test case for predicting lifestyles and emergence of pathogens.</title>
        <authorList>
            <person name="Haridas S."/>
            <person name="Albert R."/>
            <person name="Binder M."/>
            <person name="Bloem J."/>
            <person name="Labutti K."/>
            <person name="Salamov A."/>
            <person name="Andreopoulos B."/>
            <person name="Baker S."/>
            <person name="Barry K."/>
            <person name="Bills G."/>
            <person name="Bluhm B."/>
            <person name="Cannon C."/>
            <person name="Castanera R."/>
            <person name="Culley D."/>
            <person name="Daum C."/>
            <person name="Ezra D."/>
            <person name="Gonzalez J."/>
            <person name="Henrissat B."/>
            <person name="Kuo A."/>
            <person name="Liang C."/>
            <person name="Lipzen A."/>
            <person name="Lutzoni F."/>
            <person name="Magnuson J."/>
            <person name="Mondo S."/>
            <person name="Nolan M."/>
            <person name="Ohm R."/>
            <person name="Pangilinan J."/>
            <person name="Park H.-J."/>
            <person name="Ramirez L."/>
            <person name="Alfaro M."/>
            <person name="Sun H."/>
            <person name="Tritt A."/>
            <person name="Yoshinaga Y."/>
            <person name="Zwiers L.-H."/>
            <person name="Turgeon B."/>
            <person name="Goodwin S."/>
            <person name="Spatafora J."/>
            <person name="Crous P."/>
            <person name="Grigoriev I."/>
        </authorList>
    </citation>
    <scope>NUCLEOTIDE SEQUENCE</scope>
    <source>
        <strain evidence="13">CBS 262.69</strain>
    </source>
</reference>
<evidence type="ECO:0000256" key="3">
    <source>
        <dbReference type="ARBA" id="ARBA00010551"/>
    </source>
</evidence>
<dbReference type="OrthoDB" id="438553at2759"/>